<dbReference type="GO" id="GO:0006308">
    <property type="term" value="P:DNA catabolic process"/>
    <property type="evidence" value="ECO:0007669"/>
    <property type="project" value="InterPro"/>
</dbReference>
<gene>
    <name evidence="9" type="ORF">AV274_5225</name>
</gene>
<dbReference type="GO" id="GO:0007165">
    <property type="term" value="P:signal transduction"/>
    <property type="evidence" value="ECO:0007669"/>
    <property type="project" value="InterPro"/>
</dbReference>
<dbReference type="InterPro" id="IPR008947">
    <property type="entry name" value="PLipase_C/P1_nuclease_dom_sf"/>
</dbReference>
<keyword evidence="7" id="KW-0325">Glycoprotein</keyword>
<keyword evidence="10" id="KW-1185">Reference proteome</keyword>
<dbReference type="GO" id="GO:0000159">
    <property type="term" value="C:protein phosphatase type 2A complex"/>
    <property type="evidence" value="ECO:0007669"/>
    <property type="project" value="InterPro"/>
</dbReference>
<evidence type="ECO:0000256" key="2">
    <source>
        <dbReference type="ARBA" id="ARBA00022722"/>
    </source>
</evidence>
<dbReference type="CDD" id="cd11010">
    <property type="entry name" value="S1-P1_nuclease"/>
    <property type="match status" value="1"/>
</dbReference>
<evidence type="ECO:0000256" key="5">
    <source>
        <dbReference type="ARBA" id="ARBA00022801"/>
    </source>
</evidence>
<evidence type="ECO:0000313" key="9">
    <source>
        <dbReference type="EMBL" id="OAO13077.1"/>
    </source>
</evidence>
<dbReference type="InterPro" id="IPR003154">
    <property type="entry name" value="S1/P1nuclease"/>
</dbReference>
<dbReference type="EMBL" id="LXWW01000466">
    <property type="protein sequence ID" value="OAO13077.1"/>
    <property type="molecule type" value="Genomic_DNA"/>
</dbReference>
<keyword evidence="6" id="KW-1015">Disulfide bond</keyword>
<keyword evidence="2" id="KW-0540">Nuclease</keyword>
<dbReference type="GO" id="GO:0046872">
    <property type="term" value="F:metal ion binding"/>
    <property type="evidence" value="ECO:0007669"/>
    <property type="project" value="UniProtKB-KW"/>
</dbReference>
<organism evidence="9 10">
    <name type="scientific">Blastocystis sp. subtype 1 (strain ATCC 50177 / NandII)</name>
    <dbReference type="NCBI Taxonomy" id="478820"/>
    <lineage>
        <taxon>Eukaryota</taxon>
        <taxon>Sar</taxon>
        <taxon>Stramenopiles</taxon>
        <taxon>Bigyra</taxon>
        <taxon>Opalozoa</taxon>
        <taxon>Opalinata</taxon>
        <taxon>Blastocystidae</taxon>
        <taxon>Blastocystis</taxon>
    </lineage>
</organism>
<dbReference type="STRING" id="478820.A0A196SAF1"/>
<protein>
    <submittedName>
        <fullName evidence="9">Protein phosphatase 2 (Formerly 2A), regulatory subunit B</fullName>
    </submittedName>
</protein>
<keyword evidence="4" id="KW-0255">Endonuclease</keyword>
<dbReference type="SUPFAM" id="SSF48537">
    <property type="entry name" value="Phospholipase C/P1 nuclease"/>
    <property type="match status" value="1"/>
</dbReference>
<evidence type="ECO:0000256" key="8">
    <source>
        <dbReference type="SAM" id="Phobius"/>
    </source>
</evidence>
<name>A0A196SAF1_BLAHN</name>
<dbReference type="InterPro" id="IPR016024">
    <property type="entry name" value="ARM-type_fold"/>
</dbReference>
<dbReference type="OrthoDB" id="441446at2759"/>
<dbReference type="Pfam" id="PF01603">
    <property type="entry name" value="B56"/>
    <property type="match status" value="1"/>
</dbReference>
<sequence>MCRYDRIGSARKSKKKEGFVYTIREGSATFSSVTNEIDVSIELSLVKATFTTLPDPLLQKYGVLIRVDNSEEGGGVVEQEVYFNSILIREDWMSFFLRFSLPETIQIGMFTGERPDDIVFMDLPQLSTVPDYQVRALLWRKIRICCTQFDLKDERYNREIRIRYETIQELISVCAAGDGDIFNFSDSLEDCLRMIGHILFRPLPFPQKVEYNALDIEMPFLDPDWDYLELVHEFFMKLITCPHIRIECIRQNITDAFLRNYLYLFLSQDIRERSMVRLVVHYLYGRLPRRRPLVRKVFAEMLSNVISLNSRVDGVDDILTVYNSIVCGFMLPIKEEHVHFLKHCILPLHKLSGLLEFASTLTRCVLLFVTRQPSLCVPVIQGIVHNWPKCNSQNEIVVLDELEKIIASVSHVAIAPVLGTLLAHLRHCIDNGTVLVVERVLKMWDNDEFAHLILYQEGNRQKNIEHAIIAQIAEANAYKLSFDKAKTTIELLGNDTDTTKEYLEASCWADVAKETEQYKHTVPWHFIQNGYSMDGTEAKNGEEKDNVVLQLNKLIKSIDQKGADTKTSTTLRFLVHLIGDIHQPLHNINYFSKQFPNGDTNGRDFKLQIREGNATVTKSLHFLTDQVFGNFSDVPNLPFNGEISDEIVNRAMEIEKMCDDMTLSGFEFNPQLWSEEAYKVGIEIYKSVQFMNILTEEQITYLQTLLQKQMCRAGKRLALTYSLVYNKFPPPSDFYLIMIVFVSLLCIVVLDEMYYGSSCSKQRKEYIGIESNKKKVKFDFGNSKV</sequence>
<keyword evidence="8" id="KW-0472">Membrane</keyword>
<dbReference type="Gene3D" id="1.25.10.10">
    <property type="entry name" value="Leucine-rich Repeat Variant"/>
    <property type="match status" value="1"/>
</dbReference>
<evidence type="ECO:0000256" key="3">
    <source>
        <dbReference type="ARBA" id="ARBA00022723"/>
    </source>
</evidence>
<dbReference type="Pfam" id="PF02265">
    <property type="entry name" value="S1-P1_nuclease"/>
    <property type="match status" value="1"/>
</dbReference>
<evidence type="ECO:0000256" key="1">
    <source>
        <dbReference type="ARBA" id="ARBA00009547"/>
    </source>
</evidence>
<dbReference type="InterPro" id="IPR002554">
    <property type="entry name" value="PP2A_B56"/>
</dbReference>
<dbReference type="PANTHER" id="PTHR10257:SF3">
    <property type="entry name" value="SERINE_THREONINE-PROTEIN PHOSPHATASE 2A 56 KDA REGULATORY SUBUNIT GAMMA ISOFORM"/>
    <property type="match status" value="1"/>
</dbReference>
<evidence type="ECO:0000256" key="6">
    <source>
        <dbReference type="ARBA" id="ARBA00023157"/>
    </source>
</evidence>
<evidence type="ECO:0000256" key="7">
    <source>
        <dbReference type="ARBA" id="ARBA00023180"/>
    </source>
</evidence>
<dbReference type="AlphaFoldDB" id="A0A196SAF1"/>
<comment type="similarity">
    <text evidence="1">Belongs to the nuclease type I family.</text>
</comment>
<dbReference type="GO" id="GO:0019888">
    <property type="term" value="F:protein phosphatase regulator activity"/>
    <property type="evidence" value="ECO:0007669"/>
    <property type="project" value="InterPro"/>
</dbReference>
<keyword evidence="5" id="KW-0378">Hydrolase</keyword>
<evidence type="ECO:0000313" key="10">
    <source>
        <dbReference type="Proteomes" id="UP000078348"/>
    </source>
</evidence>
<evidence type="ECO:0000256" key="4">
    <source>
        <dbReference type="ARBA" id="ARBA00022759"/>
    </source>
</evidence>
<dbReference type="PANTHER" id="PTHR10257">
    <property type="entry name" value="SERINE/THREONINE PROTEIN PHOSPHATASE 2A PP2A REGULATORY SUBUNIT B"/>
    <property type="match status" value="1"/>
</dbReference>
<dbReference type="GO" id="GO:0016788">
    <property type="term" value="F:hydrolase activity, acting on ester bonds"/>
    <property type="evidence" value="ECO:0007669"/>
    <property type="project" value="InterPro"/>
</dbReference>
<comment type="caution">
    <text evidence="9">The sequence shown here is derived from an EMBL/GenBank/DDBJ whole genome shotgun (WGS) entry which is preliminary data.</text>
</comment>
<dbReference type="SUPFAM" id="SSF48371">
    <property type="entry name" value="ARM repeat"/>
    <property type="match status" value="1"/>
</dbReference>
<keyword evidence="3" id="KW-0479">Metal-binding</keyword>
<dbReference type="Proteomes" id="UP000078348">
    <property type="component" value="Unassembled WGS sequence"/>
</dbReference>
<dbReference type="GO" id="GO:0003676">
    <property type="term" value="F:nucleic acid binding"/>
    <property type="evidence" value="ECO:0007669"/>
    <property type="project" value="InterPro"/>
</dbReference>
<proteinExistence type="inferred from homology"/>
<accession>A0A196SAF1</accession>
<keyword evidence="8" id="KW-1133">Transmembrane helix</keyword>
<keyword evidence="8" id="KW-0812">Transmembrane</keyword>
<reference evidence="9 10" key="1">
    <citation type="submission" date="2016-05" db="EMBL/GenBank/DDBJ databases">
        <title>Nuclear genome of Blastocystis sp. subtype 1 NandII.</title>
        <authorList>
            <person name="Gentekaki E."/>
            <person name="Curtis B."/>
            <person name="Stairs C."/>
            <person name="Eme L."/>
            <person name="Herman E."/>
            <person name="Klimes V."/>
            <person name="Arias M.C."/>
            <person name="Elias M."/>
            <person name="Hilliou F."/>
            <person name="Klute M."/>
            <person name="Malik S.-B."/>
            <person name="Pightling A."/>
            <person name="Rachubinski R."/>
            <person name="Salas D."/>
            <person name="Schlacht A."/>
            <person name="Suga H."/>
            <person name="Archibald J."/>
            <person name="Ball S.G."/>
            <person name="Clark G."/>
            <person name="Dacks J."/>
            <person name="Van Der Giezen M."/>
            <person name="Tsaousis A."/>
            <person name="Roger A."/>
        </authorList>
    </citation>
    <scope>NUCLEOTIDE SEQUENCE [LARGE SCALE GENOMIC DNA]</scope>
    <source>
        <strain evidence="10">ATCC 50177 / NandII</strain>
    </source>
</reference>
<dbReference type="InterPro" id="IPR011989">
    <property type="entry name" value="ARM-like"/>
</dbReference>
<dbReference type="GO" id="GO:0004519">
    <property type="term" value="F:endonuclease activity"/>
    <property type="evidence" value="ECO:0007669"/>
    <property type="project" value="UniProtKB-KW"/>
</dbReference>
<feature type="transmembrane region" description="Helical" evidence="8">
    <location>
        <begin position="734"/>
        <end position="755"/>
    </location>
</feature>